<evidence type="ECO:0000256" key="4">
    <source>
        <dbReference type="ARBA" id="ARBA00022448"/>
    </source>
</evidence>
<dbReference type="GO" id="GO:0015986">
    <property type="term" value="P:proton motive force-driven ATP synthesis"/>
    <property type="evidence" value="ECO:0007669"/>
    <property type="project" value="InterPro"/>
</dbReference>
<dbReference type="Pfam" id="PF00895">
    <property type="entry name" value="ATP-synt_8"/>
    <property type="match status" value="1"/>
</dbReference>
<evidence type="ECO:0000256" key="8">
    <source>
        <dbReference type="ARBA" id="ARBA00022989"/>
    </source>
</evidence>
<dbReference type="GO" id="GO:0015078">
    <property type="term" value="F:proton transmembrane transporter activity"/>
    <property type="evidence" value="ECO:0007669"/>
    <property type="project" value="InterPro"/>
</dbReference>
<keyword evidence="9 12" id="KW-0406">Ion transport</keyword>
<evidence type="ECO:0000256" key="2">
    <source>
        <dbReference type="ARBA" id="ARBA00008892"/>
    </source>
</evidence>
<geneLocation type="mitochondrion" evidence="14"/>
<comment type="subunit">
    <text evidence="3">F-type ATPases have 2 components, CF(1) - the catalytic core - and CF(0) - the membrane proton channel.</text>
</comment>
<comment type="subcellular location">
    <subcellularLocation>
        <location evidence="1 12">Mitochondrion membrane</location>
        <topology evidence="1 12">Single-pass membrane protein</topology>
    </subcellularLocation>
</comment>
<evidence type="ECO:0000256" key="13">
    <source>
        <dbReference type="SAM" id="Phobius"/>
    </source>
</evidence>
<evidence type="ECO:0000256" key="1">
    <source>
        <dbReference type="ARBA" id="ARBA00004304"/>
    </source>
</evidence>
<dbReference type="RefSeq" id="YP_009112293.1">
    <property type="nucleotide sequence ID" value="NC_025943.1"/>
</dbReference>
<keyword evidence="6 12" id="KW-0812">Transmembrane</keyword>
<evidence type="ECO:0000256" key="11">
    <source>
        <dbReference type="ARBA" id="ARBA00023136"/>
    </source>
</evidence>
<dbReference type="GO" id="GO:0031966">
    <property type="term" value="C:mitochondrial membrane"/>
    <property type="evidence" value="ECO:0007669"/>
    <property type="project" value="UniProtKB-SubCell"/>
</dbReference>
<evidence type="ECO:0000256" key="7">
    <source>
        <dbReference type="ARBA" id="ARBA00022781"/>
    </source>
</evidence>
<keyword evidence="8 13" id="KW-1133">Transmembrane helix</keyword>
<comment type="similarity">
    <text evidence="2 12">Belongs to the ATPase protein 8 family.</text>
</comment>
<keyword evidence="10 12" id="KW-0496">Mitochondrion</keyword>
<dbReference type="GeneID" id="22549478"/>
<dbReference type="EMBL" id="KM886610">
    <property type="protein sequence ID" value="AIY61415.1"/>
    <property type="molecule type" value="Genomic_DNA"/>
</dbReference>
<evidence type="ECO:0000256" key="6">
    <source>
        <dbReference type="ARBA" id="ARBA00022692"/>
    </source>
</evidence>
<evidence type="ECO:0000256" key="5">
    <source>
        <dbReference type="ARBA" id="ARBA00022547"/>
    </source>
</evidence>
<evidence type="ECO:0000256" key="9">
    <source>
        <dbReference type="ARBA" id="ARBA00023065"/>
    </source>
</evidence>
<evidence type="ECO:0000256" key="3">
    <source>
        <dbReference type="ARBA" id="ARBA00011291"/>
    </source>
</evidence>
<evidence type="ECO:0000256" key="10">
    <source>
        <dbReference type="ARBA" id="ARBA00023128"/>
    </source>
</evidence>
<protein>
    <recommendedName>
        <fullName evidence="12">ATP synthase complex subunit 8</fullName>
    </recommendedName>
</protein>
<keyword evidence="5 12" id="KW-0138">CF(0)</keyword>
<feature type="transmembrane region" description="Helical" evidence="13">
    <location>
        <begin position="12"/>
        <end position="31"/>
    </location>
</feature>
<sequence length="52" mass="6394">MPQMEPLMWLNLFFMFLVSFIIYFIMNYYIVSFPKISSTPSKYSLQSKPWTW</sequence>
<reference evidence="14" key="1">
    <citation type="journal article" date="2014" name="Mitochondrial DNA">
        <title>Complete mitochondrial genome of Upogebia yokoyai (Decapoda, Crustacea) from Jejudo, Korea.</title>
        <authorList>
            <person name="Yang E.C."/>
            <person name="Lee J."/>
            <person name="An S.M."/>
            <person name="Choi D.H."/>
            <person name="Noh J.H."/>
        </authorList>
    </citation>
    <scope>NUCLEOTIDE SEQUENCE</scope>
</reference>
<proteinExistence type="inferred from homology"/>
<dbReference type="InterPro" id="IPR001421">
    <property type="entry name" value="ATP8_metazoa"/>
</dbReference>
<dbReference type="CTD" id="4509"/>
<keyword evidence="11 13" id="KW-0472">Membrane</keyword>
<evidence type="ECO:0000256" key="12">
    <source>
        <dbReference type="RuleBase" id="RU003661"/>
    </source>
</evidence>
<organism evidence="14">
    <name type="scientific">Upogebia yokoyai</name>
    <dbReference type="NCBI Taxonomy" id="1273117"/>
    <lineage>
        <taxon>Eukaryota</taxon>
        <taxon>Metazoa</taxon>
        <taxon>Ecdysozoa</taxon>
        <taxon>Arthropoda</taxon>
        <taxon>Crustacea</taxon>
        <taxon>Multicrustacea</taxon>
        <taxon>Malacostraca</taxon>
        <taxon>Eumalacostraca</taxon>
        <taxon>Eucarida</taxon>
        <taxon>Decapoda</taxon>
        <taxon>Pleocyemata</taxon>
        <taxon>Gebiidea</taxon>
        <taxon>Upogebiidae</taxon>
        <taxon>Upogebia</taxon>
    </lineage>
</organism>
<dbReference type="GO" id="GO:0045259">
    <property type="term" value="C:proton-transporting ATP synthase complex"/>
    <property type="evidence" value="ECO:0007669"/>
    <property type="project" value="UniProtKB-KW"/>
</dbReference>
<evidence type="ECO:0000313" key="14">
    <source>
        <dbReference type="EMBL" id="AIY61415.1"/>
    </source>
</evidence>
<dbReference type="AlphaFoldDB" id="A0A0U1XR51"/>
<keyword evidence="4 12" id="KW-0813">Transport</keyword>
<accession>A0A0U1XR51</accession>
<gene>
    <name evidence="14" type="primary">atp8</name>
    <name evidence="14" type="ORF">UpSM2.g07</name>
</gene>
<keyword evidence="7 12" id="KW-0375">Hydrogen ion transport</keyword>
<name>A0A0U1XR51_9EUCA</name>